<evidence type="ECO:0000256" key="10">
    <source>
        <dbReference type="PROSITE-ProRule" id="PRU00042"/>
    </source>
</evidence>
<dbReference type="OrthoDB" id="6371633at2759"/>
<evidence type="ECO:0000256" key="3">
    <source>
        <dbReference type="ARBA" id="ARBA00022737"/>
    </source>
</evidence>
<evidence type="ECO:0000256" key="7">
    <source>
        <dbReference type="ARBA" id="ARBA00023125"/>
    </source>
</evidence>
<evidence type="ECO:0000256" key="1">
    <source>
        <dbReference type="ARBA" id="ARBA00004123"/>
    </source>
</evidence>
<dbReference type="Pfam" id="PF12874">
    <property type="entry name" value="zf-met"/>
    <property type="match status" value="1"/>
</dbReference>
<feature type="domain" description="C2H2-type" evidence="11">
    <location>
        <begin position="124"/>
        <end position="151"/>
    </location>
</feature>
<evidence type="ECO:0000256" key="9">
    <source>
        <dbReference type="ARBA" id="ARBA00023242"/>
    </source>
</evidence>
<dbReference type="SUPFAM" id="SSF57667">
    <property type="entry name" value="beta-beta-alpha zinc fingers"/>
    <property type="match status" value="2"/>
</dbReference>
<comment type="caution">
    <text evidence="12">The sequence shown here is derived from an EMBL/GenBank/DDBJ whole genome shotgun (WGS) entry which is preliminary data.</text>
</comment>
<sequence length="173" mass="19690">MKLRGKKIREANENAEEPYQNHKHMVEIPLYQKSNASLFTRAENQTSLSRFSRQMRSNLPNKRGYKNASLLAANYQEQISSLDHPFASQISNSKANICVVCNKAFPFPVALKLHMRTHTGEKPFACLYCSYRTSQKGNLATHIRTHTGEEPFICVICDSRFKSGSALNSHIDR</sequence>
<evidence type="ECO:0000256" key="5">
    <source>
        <dbReference type="ARBA" id="ARBA00022833"/>
    </source>
</evidence>
<evidence type="ECO:0000256" key="4">
    <source>
        <dbReference type="ARBA" id="ARBA00022771"/>
    </source>
</evidence>
<name>A0A5N5TLS3_9CRUS</name>
<feature type="domain" description="C2H2-type" evidence="11">
    <location>
        <begin position="96"/>
        <end position="123"/>
    </location>
</feature>
<dbReference type="InterPro" id="IPR036236">
    <property type="entry name" value="Znf_C2H2_sf"/>
</dbReference>
<gene>
    <name evidence="12" type="primary">gl_2</name>
    <name evidence="12" type="ORF">Anas_07924</name>
</gene>
<evidence type="ECO:0000256" key="2">
    <source>
        <dbReference type="ARBA" id="ARBA00022723"/>
    </source>
</evidence>
<dbReference type="Proteomes" id="UP000326759">
    <property type="component" value="Unassembled WGS sequence"/>
</dbReference>
<evidence type="ECO:0000259" key="11">
    <source>
        <dbReference type="PROSITE" id="PS50157"/>
    </source>
</evidence>
<dbReference type="FunFam" id="3.30.160.60:FF:000064">
    <property type="entry name" value="Early growth response protein 3"/>
    <property type="match status" value="1"/>
</dbReference>
<keyword evidence="13" id="KW-1185">Reference proteome</keyword>
<dbReference type="GO" id="GO:0008270">
    <property type="term" value="F:zinc ion binding"/>
    <property type="evidence" value="ECO:0007669"/>
    <property type="project" value="UniProtKB-KW"/>
</dbReference>
<accession>A0A5N5TLS3</accession>
<dbReference type="Gene3D" id="3.30.160.60">
    <property type="entry name" value="Classic Zinc Finger"/>
    <property type="match status" value="3"/>
</dbReference>
<dbReference type="Pfam" id="PF00096">
    <property type="entry name" value="zf-C2H2"/>
    <property type="match status" value="1"/>
</dbReference>
<evidence type="ECO:0000313" key="13">
    <source>
        <dbReference type="Proteomes" id="UP000326759"/>
    </source>
</evidence>
<dbReference type="PANTHER" id="PTHR23235">
    <property type="entry name" value="KRUEPPEL-LIKE TRANSCRIPTION FACTOR"/>
    <property type="match status" value="1"/>
</dbReference>
<dbReference type="EMBL" id="SEYY01000509">
    <property type="protein sequence ID" value="KAB7507089.1"/>
    <property type="molecule type" value="Genomic_DNA"/>
</dbReference>
<dbReference type="PROSITE" id="PS00028">
    <property type="entry name" value="ZINC_FINGER_C2H2_1"/>
    <property type="match status" value="1"/>
</dbReference>
<dbReference type="PANTHER" id="PTHR23235:SF120">
    <property type="entry name" value="KRUPPEL-LIKE FACTOR 15"/>
    <property type="match status" value="1"/>
</dbReference>
<dbReference type="AlphaFoldDB" id="A0A5N5TLS3"/>
<protein>
    <submittedName>
        <fullName evidence="12">Protein glass</fullName>
    </submittedName>
</protein>
<keyword evidence="4 10" id="KW-0863">Zinc-finger</keyword>
<dbReference type="PROSITE" id="PS50157">
    <property type="entry name" value="ZINC_FINGER_C2H2_2"/>
    <property type="match status" value="2"/>
</dbReference>
<evidence type="ECO:0000256" key="8">
    <source>
        <dbReference type="ARBA" id="ARBA00023163"/>
    </source>
</evidence>
<keyword evidence="9" id="KW-0539">Nucleus</keyword>
<keyword evidence="5" id="KW-0862">Zinc</keyword>
<proteinExistence type="predicted"/>
<keyword evidence="2" id="KW-0479">Metal-binding</keyword>
<evidence type="ECO:0000256" key="6">
    <source>
        <dbReference type="ARBA" id="ARBA00023015"/>
    </source>
</evidence>
<comment type="subcellular location">
    <subcellularLocation>
        <location evidence="1">Nucleus</location>
    </subcellularLocation>
</comment>
<dbReference type="SMART" id="SM00355">
    <property type="entry name" value="ZnF_C2H2"/>
    <property type="match status" value="3"/>
</dbReference>
<dbReference type="GO" id="GO:0000978">
    <property type="term" value="F:RNA polymerase II cis-regulatory region sequence-specific DNA binding"/>
    <property type="evidence" value="ECO:0007669"/>
    <property type="project" value="TreeGrafter"/>
</dbReference>
<evidence type="ECO:0000313" key="12">
    <source>
        <dbReference type="EMBL" id="KAB7507089.1"/>
    </source>
</evidence>
<keyword evidence="3" id="KW-0677">Repeat</keyword>
<keyword evidence="8" id="KW-0804">Transcription</keyword>
<dbReference type="InterPro" id="IPR013087">
    <property type="entry name" value="Znf_C2H2_type"/>
</dbReference>
<dbReference type="GO" id="GO:0005634">
    <property type="term" value="C:nucleus"/>
    <property type="evidence" value="ECO:0007669"/>
    <property type="project" value="UniProtKB-SubCell"/>
</dbReference>
<keyword evidence="6" id="KW-0805">Transcription regulation</keyword>
<dbReference type="GO" id="GO:0000981">
    <property type="term" value="F:DNA-binding transcription factor activity, RNA polymerase II-specific"/>
    <property type="evidence" value="ECO:0007669"/>
    <property type="project" value="TreeGrafter"/>
</dbReference>
<organism evidence="12 13">
    <name type="scientific">Armadillidium nasatum</name>
    <dbReference type="NCBI Taxonomy" id="96803"/>
    <lineage>
        <taxon>Eukaryota</taxon>
        <taxon>Metazoa</taxon>
        <taxon>Ecdysozoa</taxon>
        <taxon>Arthropoda</taxon>
        <taxon>Crustacea</taxon>
        <taxon>Multicrustacea</taxon>
        <taxon>Malacostraca</taxon>
        <taxon>Eumalacostraca</taxon>
        <taxon>Peracarida</taxon>
        <taxon>Isopoda</taxon>
        <taxon>Oniscidea</taxon>
        <taxon>Crinocheta</taxon>
        <taxon>Armadillidiidae</taxon>
        <taxon>Armadillidium</taxon>
    </lineage>
</organism>
<keyword evidence="7" id="KW-0238">DNA-binding</keyword>
<reference evidence="12 13" key="1">
    <citation type="journal article" date="2019" name="PLoS Biol.">
        <title>Sex chromosomes control vertical transmission of feminizing Wolbachia symbionts in an isopod.</title>
        <authorList>
            <person name="Becking T."/>
            <person name="Chebbi M.A."/>
            <person name="Giraud I."/>
            <person name="Moumen B."/>
            <person name="Laverre T."/>
            <person name="Caubet Y."/>
            <person name="Peccoud J."/>
            <person name="Gilbert C."/>
            <person name="Cordaux R."/>
        </authorList>
    </citation>
    <scope>NUCLEOTIDE SEQUENCE [LARGE SCALE GENOMIC DNA]</scope>
    <source>
        <strain evidence="12">ANa2</strain>
        <tissue evidence="12">Whole body excluding digestive tract and cuticle</tissue>
    </source>
</reference>
<dbReference type="Pfam" id="PF13909">
    <property type="entry name" value="zf-H2C2_5"/>
    <property type="match status" value="1"/>
</dbReference>